<dbReference type="SMART" id="SM00355">
    <property type="entry name" value="ZnF_C2H2"/>
    <property type="match status" value="2"/>
</dbReference>
<evidence type="ECO:0000256" key="10">
    <source>
        <dbReference type="ARBA" id="ARBA00023015"/>
    </source>
</evidence>
<keyword evidence="10" id="KW-0805">Transcription regulation</keyword>
<dbReference type="FunFam" id="3.30.160.60:FF:000580">
    <property type="entry name" value="Zinc finger protein 512"/>
    <property type="match status" value="1"/>
</dbReference>
<dbReference type="AlphaFoldDB" id="A0A670I852"/>
<dbReference type="GO" id="GO:0003677">
    <property type="term" value="F:DNA binding"/>
    <property type="evidence" value="ECO:0007669"/>
    <property type="project" value="UniProtKB-KW"/>
</dbReference>
<dbReference type="Proteomes" id="UP000472272">
    <property type="component" value="Chromosome 3"/>
</dbReference>
<name>A0A670I852_PODMU</name>
<feature type="region of interest" description="Disordered" evidence="15">
    <location>
        <begin position="1"/>
        <end position="77"/>
    </location>
</feature>
<keyword evidence="18" id="KW-1185">Reference proteome</keyword>
<keyword evidence="7" id="KW-0863">Zinc-finger</keyword>
<protein>
    <recommendedName>
        <fullName evidence="14">Zinc finger protein 512</fullName>
    </recommendedName>
</protein>
<keyword evidence="11" id="KW-0238">DNA-binding</keyword>
<keyword evidence="12" id="KW-0804">Transcription</keyword>
<feature type="compositionally biased region" description="Polar residues" evidence="15">
    <location>
        <begin position="56"/>
        <end position="66"/>
    </location>
</feature>
<dbReference type="InterPro" id="IPR013087">
    <property type="entry name" value="Znf_C2H2_type"/>
</dbReference>
<evidence type="ECO:0000256" key="4">
    <source>
        <dbReference type="ARBA" id="ARBA00022499"/>
    </source>
</evidence>
<dbReference type="InterPro" id="IPR048408">
    <property type="entry name" value="ZNF512_C2HC"/>
</dbReference>
<dbReference type="InterPro" id="IPR036236">
    <property type="entry name" value="Znf_C2H2_sf"/>
</dbReference>
<accession>A0A670I852</accession>
<comment type="similarity">
    <text evidence="3">Belongs to the krueppel C2H2-type zinc-finger protein family.</text>
</comment>
<dbReference type="Ensembl" id="ENSPMRT00000008437.1">
    <property type="protein sequence ID" value="ENSPMRP00000007887.1"/>
    <property type="gene ID" value="ENSPMRG00000005326.1"/>
</dbReference>
<dbReference type="PANTHER" id="PTHR22979">
    <property type="entry name" value="ZINC FINGER PROTEIN-RELATED"/>
    <property type="match status" value="1"/>
</dbReference>
<evidence type="ECO:0000256" key="12">
    <source>
        <dbReference type="ARBA" id="ARBA00023163"/>
    </source>
</evidence>
<sequence length="481" mass="51639">MKGAKPTAAKTPAREEEEEEAAAREAGDSLSKAKHKQENKDAGDDKELPKKKQKSGKWQQMGQQPNLKPKSGHRKRDTPVYAAGSLEEHWQLEILSRGCVTCPTCRAVVRKTVEGLKKHMSNCQHEMLTCHHCGKQLRSLAGMKYHIMADHNSLPVGTEEAACDLGERERLRRVLKRMGKLKCPKAGLHRQLYQRPGLPLPHAEVREGGCRAGADGSEVPALRQSLPLQGGPRLPPEDGAWPDLLAGPGHPAGPPEGGGKRRAQQWRPPCSEEVCPGSRPPAGGPAGGPGQGVAQAEGLAGPGSRGPEAEIHPPRTACCQPGGSEQVEGRDQGMPTGPLPKPGNGTAGQSLGDATNSPDWTRAAELLSPCPKHLQRRLWGALPWCSASHGIIWRPLPLPFCITEVQSGESPQVSERRLRAVAARSLWISPPSLGRSWVGRATDRPFLTLAFHHRAVSVSTAASRASSPTWAAAPWYVPASP</sequence>
<evidence type="ECO:0000256" key="5">
    <source>
        <dbReference type="ARBA" id="ARBA00022723"/>
    </source>
</evidence>
<evidence type="ECO:0000256" key="7">
    <source>
        <dbReference type="ARBA" id="ARBA00022771"/>
    </source>
</evidence>
<keyword evidence="4" id="KW-1017">Isopeptide bond</keyword>
<evidence type="ECO:0000256" key="15">
    <source>
        <dbReference type="SAM" id="MobiDB-lite"/>
    </source>
</evidence>
<dbReference type="Pfam" id="PF21367">
    <property type="entry name" value="ZNF512_zf-C2H2"/>
    <property type="match status" value="1"/>
</dbReference>
<evidence type="ECO:0000256" key="1">
    <source>
        <dbReference type="ARBA" id="ARBA00003767"/>
    </source>
</evidence>
<dbReference type="GeneTree" id="ENSGT00940000158595"/>
<proteinExistence type="inferred from homology"/>
<dbReference type="PROSITE" id="PS00028">
    <property type="entry name" value="ZINC_FINGER_C2H2_1"/>
    <property type="match status" value="1"/>
</dbReference>
<comment type="function">
    <text evidence="1">May be involved in transcriptional regulation.</text>
</comment>
<comment type="subcellular location">
    <subcellularLocation>
        <location evidence="2">Nucleus</location>
    </subcellularLocation>
</comment>
<reference evidence="17" key="2">
    <citation type="submission" date="2025-08" db="UniProtKB">
        <authorList>
            <consortium name="Ensembl"/>
        </authorList>
    </citation>
    <scope>IDENTIFICATION</scope>
</reference>
<dbReference type="Gene3D" id="3.30.160.60">
    <property type="entry name" value="Classic Zinc Finger"/>
    <property type="match status" value="1"/>
</dbReference>
<evidence type="ECO:0000256" key="2">
    <source>
        <dbReference type="ARBA" id="ARBA00004123"/>
    </source>
</evidence>
<evidence type="ECO:0000256" key="3">
    <source>
        <dbReference type="ARBA" id="ARBA00006991"/>
    </source>
</evidence>
<dbReference type="InterPro" id="IPR048403">
    <property type="entry name" value="ZNF512_znf-C2H2"/>
</dbReference>
<evidence type="ECO:0000256" key="9">
    <source>
        <dbReference type="ARBA" id="ARBA00022843"/>
    </source>
</evidence>
<feature type="domain" description="C2H2-type" evidence="16">
    <location>
        <begin position="130"/>
        <end position="151"/>
    </location>
</feature>
<evidence type="ECO:0000256" key="11">
    <source>
        <dbReference type="ARBA" id="ARBA00023125"/>
    </source>
</evidence>
<dbReference type="Pfam" id="PF21276">
    <property type="entry name" value="ZNF512_C2HC"/>
    <property type="match status" value="1"/>
</dbReference>
<evidence type="ECO:0000256" key="6">
    <source>
        <dbReference type="ARBA" id="ARBA00022737"/>
    </source>
</evidence>
<evidence type="ECO:0000256" key="8">
    <source>
        <dbReference type="ARBA" id="ARBA00022833"/>
    </source>
</evidence>
<keyword evidence="8" id="KW-0862">Zinc</keyword>
<dbReference type="GO" id="GO:0005634">
    <property type="term" value="C:nucleus"/>
    <property type="evidence" value="ECO:0007669"/>
    <property type="project" value="UniProtKB-SubCell"/>
</dbReference>
<keyword evidence="9" id="KW-0832">Ubl conjugation</keyword>
<dbReference type="SUPFAM" id="SSF57667">
    <property type="entry name" value="beta-beta-alpha zinc fingers"/>
    <property type="match status" value="2"/>
</dbReference>
<evidence type="ECO:0000256" key="14">
    <source>
        <dbReference type="ARBA" id="ARBA00039955"/>
    </source>
</evidence>
<keyword evidence="13" id="KW-0539">Nucleus</keyword>
<reference evidence="17 18" key="1">
    <citation type="journal article" date="2019" name="Proc. Natl. Acad. Sci. U.S.A.">
        <title>Regulatory changes in pterin and carotenoid genes underlie balanced color polymorphisms in the wall lizard.</title>
        <authorList>
            <person name="Andrade P."/>
            <person name="Pinho C."/>
            <person name="Perez I de Lanuza G."/>
            <person name="Afonso S."/>
            <person name="Brejcha J."/>
            <person name="Rubin C.J."/>
            <person name="Wallerman O."/>
            <person name="Pereira P."/>
            <person name="Sabatino S.J."/>
            <person name="Bellati A."/>
            <person name="Pellitteri-Rosa D."/>
            <person name="Bosakova Z."/>
            <person name="Bunikis I."/>
            <person name="Carretero M.A."/>
            <person name="Feiner N."/>
            <person name="Marsik P."/>
            <person name="Pauperio F."/>
            <person name="Salvi D."/>
            <person name="Soler L."/>
            <person name="While G.M."/>
            <person name="Uller T."/>
            <person name="Font E."/>
            <person name="Andersson L."/>
            <person name="Carneiro M."/>
        </authorList>
    </citation>
    <scope>NUCLEOTIDE SEQUENCE</scope>
</reference>
<reference evidence="17" key="3">
    <citation type="submission" date="2025-09" db="UniProtKB">
        <authorList>
            <consortium name="Ensembl"/>
        </authorList>
    </citation>
    <scope>IDENTIFICATION</scope>
</reference>
<gene>
    <name evidence="17" type="primary">ZNF512</name>
</gene>
<keyword evidence="6" id="KW-0677">Repeat</keyword>
<organism evidence="17 18">
    <name type="scientific">Podarcis muralis</name>
    <name type="common">Wall lizard</name>
    <name type="synonym">Lacerta muralis</name>
    <dbReference type="NCBI Taxonomy" id="64176"/>
    <lineage>
        <taxon>Eukaryota</taxon>
        <taxon>Metazoa</taxon>
        <taxon>Chordata</taxon>
        <taxon>Craniata</taxon>
        <taxon>Vertebrata</taxon>
        <taxon>Euteleostomi</taxon>
        <taxon>Lepidosauria</taxon>
        <taxon>Squamata</taxon>
        <taxon>Bifurcata</taxon>
        <taxon>Unidentata</taxon>
        <taxon>Episquamata</taxon>
        <taxon>Laterata</taxon>
        <taxon>Lacertibaenia</taxon>
        <taxon>Lacertidae</taxon>
        <taxon>Podarcis</taxon>
    </lineage>
</organism>
<evidence type="ECO:0000256" key="13">
    <source>
        <dbReference type="ARBA" id="ARBA00023242"/>
    </source>
</evidence>
<feature type="compositionally biased region" description="Low complexity" evidence="15">
    <location>
        <begin position="1"/>
        <end position="11"/>
    </location>
</feature>
<feature type="region of interest" description="Disordered" evidence="15">
    <location>
        <begin position="224"/>
        <end position="351"/>
    </location>
</feature>
<dbReference type="GO" id="GO:0008270">
    <property type="term" value="F:zinc ion binding"/>
    <property type="evidence" value="ECO:0007669"/>
    <property type="project" value="UniProtKB-KW"/>
</dbReference>
<evidence type="ECO:0000313" key="17">
    <source>
        <dbReference type="Ensembl" id="ENSPMRP00000007887.1"/>
    </source>
</evidence>
<dbReference type="InterPro" id="IPR052274">
    <property type="entry name" value="Krueppel_C2H2_Zn-finger"/>
</dbReference>
<keyword evidence="5" id="KW-0479">Metal-binding</keyword>
<evidence type="ECO:0000313" key="18">
    <source>
        <dbReference type="Proteomes" id="UP000472272"/>
    </source>
</evidence>
<dbReference type="PANTHER" id="PTHR22979:SF2">
    <property type="entry name" value="ZINC FINGER PROTEIN 512"/>
    <property type="match status" value="1"/>
</dbReference>
<evidence type="ECO:0000259" key="16">
    <source>
        <dbReference type="PROSITE" id="PS00028"/>
    </source>
</evidence>
<feature type="compositionally biased region" description="Basic and acidic residues" evidence="15">
    <location>
        <begin position="36"/>
        <end position="50"/>
    </location>
</feature>